<feature type="compositionally biased region" description="Basic and acidic residues" evidence="1">
    <location>
        <begin position="326"/>
        <end position="335"/>
    </location>
</feature>
<dbReference type="RefSeq" id="WP_083405507.1">
    <property type="nucleotide sequence ID" value="NZ_LT629971.1"/>
</dbReference>
<dbReference type="OrthoDB" id="4618256at2"/>
<reference evidence="3" key="1">
    <citation type="submission" date="2016-10" db="EMBL/GenBank/DDBJ databases">
        <authorList>
            <person name="Varghese N."/>
            <person name="Submissions S."/>
        </authorList>
    </citation>
    <scope>NUCLEOTIDE SEQUENCE [LARGE SCALE GENOMIC DNA]</scope>
    <source>
        <strain evidence="3">DSM 45405</strain>
    </source>
</reference>
<accession>A0A1H6IHK3</accession>
<feature type="compositionally biased region" description="Low complexity" evidence="1">
    <location>
        <begin position="249"/>
        <end position="263"/>
    </location>
</feature>
<gene>
    <name evidence="2" type="ORF">SAMN04489835_0130</name>
</gene>
<name>A0A1H6IHK3_MYCRU</name>
<feature type="compositionally biased region" description="Pro residues" evidence="1">
    <location>
        <begin position="264"/>
        <end position="282"/>
    </location>
</feature>
<keyword evidence="3" id="KW-1185">Reference proteome</keyword>
<evidence type="ECO:0000256" key="1">
    <source>
        <dbReference type="SAM" id="MobiDB-lite"/>
    </source>
</evidence>
<organism evidence="2 3">
    <name type="scientific">Mycolicibacterium rutilum</name>
    <name type="common">Mycobacterium rutilum</name>
    <dbReference type="NCBI Taxonomy" id="370526"/>
    <lineage>
        <taxon>Bacteria</taxon>
        <taxon>Bacillati</taxon>
        <taxon>Actinomycetota</taxon>
        <taxon>Actinomycetes</taxon>
        <taxon>Mycobacteriales</taxon>
        <taxon>Mycobacteriaceae</taxon>
        <taxon>Mycolicibacterium</taxon>
    </lineage>
</organism>
<dbReference type="STRING" id="370526.SAMN04489835_0130"/>
<proteinExistence type="predicted"/>
<dbReference type="Proteomes" id="UP000182915">
    <property type="component" value="Chromosome I"/>
</dbReference>
<dbReference type="EMBL" id="LT629971">
    <property type="protein sequence ID" value="SEH46676.1"/>
    <property type="molecule type" value="Genomic_DNA"/>
</dbReference>
<sequence>MMLRRAPETLLRRWRAWYHPPRSRLRLRRRALLFSAPVLIGLLVAAGLIANMVKVGNSAVSAFANHDTATLRSDVERLRSFGVIDSGTIGLAEGDVLVLEGKLVDAEARFAEALDATSAEASCPVRVNLELVRETLGDLAVSSGRSADADTLYRDALTVVGEAPAGCFADNTDPVADRQAVRADAQARLERKLAIINEPPAPTPPPTLATVTPEPPPPPGSTGQQIGPPPGLPPIGQPGQGPGPGPGPGQEQGQPPNLPGENLPAPPPPPPPPPAPAAPAEPGPGDLQVADPTAPNPTRILGQVGPDGLPIGDPNTAGPPLSLKPGEGEPRDRLQEMLGNANSYGGQRE</sequence>
<feature type="compositionally biased region" description="Polar residues" evidence="1">
    <location>
        <begin position="340"/>
        <end position="349"/>
    </location>
</feature>
<feature type="compositionally biased region" description="Pro residues" evidence="1">
    <location>
        <begin position="199"/>
        <end position="220"/>
    </location>
</feature>
<evidence type="ECO:0000313" key="3">
    <source>
        <dbReference type="Proteomes" id="UP000182915"/>
    </source>
</evidence>
<feature type="compositionally biased region" description="Pro residues" evidence="1">
    <location>
        <begin position="227"/>
        <end position="247"/>
    </location>
</feature>
<dbReference type="AlphaFoldDB" id="A0A1H6IHK3"/>
<evidence type="ECO:0000313" key="2">
    <source>
        <dbReference type="EMBL" id="SEH46676.1"/>
    </source>
</evidence>
<evidence type="ECO:0008006" key="4">
    <source>
        <dbReference type="Google" id="ProtNLM"/>
    </source>
</evidence>
<feature type="region of interest" description="Disordered" evidence="1">
    <location>
        <begin position="194"/>
        <end position="349"/>
    </location>
</feature>
<protein>
    <recommendedName>
        <fullName evidence="4">Tetratricopeptide repeat-containing protein</fullName>
    </recommendedName>
</protein>